<dbReference type="InterPro" id="IPR015856">
    <property type="entry name" value="ABC_transpr_CbiO/EcfA_su"/>
</dbReference>
<name>A0A9D1ERQ0_9FIRM</name>
<keyword evidence="6 10" id="KW-0067">ATP-binding</keyword>
<evidence type="ECO:0000256" key="5">
    <source>
        <dbReference type="ARBA" id="ARBA00022741"/>
    </source>
</evidence>
<comment type="similarity">
    <text evidence="2">Belongs to the ABC transporter superfamily.</text>
</comment>
<keyword evidence="3" id="KW-0813">Transport</keyword>
<evidence type="ECO:0000313" key="11">
    <source>
        <dbReference type="Proteomes" id="UP000823935"/>
    </source>
</evidence>
<proteinExistence type="inferred from homology"/>
<dbReference type="SUPFAM" id="SSF52540">
    <property type="entry name" value="P-loop containing nucleoside triphosphate hydrolases"/>
    <property type="match status" value="2"/>
</dbReference>
<dbReference type="InterPro" id="IPR017871">
    <property type="entry name" value="ABC_transporter-like_CS"/>
</dbReference>
<dbReference type="PANTHER" id="PTHR43553">
    <property type="entry name" value="HEAVY METAL TRANSPORTER"/>
    <property type="match status" value="1"/>
</dbReference>
<reference evidence="10" key="1">
    <citation type="submission" date="2020-10" db="EMBL/GenBank/DDBJ databases">
        <authorList>
            <person name="Gilroy R."/>
        </authorList>
    </citation>
    <scope>NUCLEOTIDE SEQUENCE</scope>
    <source>
        <strain evidence="10">CHK190-19873</strain>
    </source>
</reference>
<dbReference type="InterPro" id="IPR003439">
    <property type="entry name" value="ABC_transporter-like_ATP-bd"/>
</dbReference>
<protein>
    <submittedName>
        <fullName evidence="10">ABC transporter ATP-binding protein</fullName>
    </submittedName>
</protein>
<evidence type="ECO:0000256" key="1">
    <source>
        <dbReference type="ARBA" id="ARBA00004202"/>
    </source>
</evidence>
<gene>
    <name evidence="10" type="ORF">IAB44_05695</name>
</gene>
<comment type="subcellular location">
    <subcellularLocation>
        <location evidence="1">Cell membrane</location>
        <topology evidence="1">Peripheral membrane protein</topology>
    </subcellularLocation>
</comment>
<accession>A0A9D1ERQ0</accession>
<feature type="domain" description="ABC transporter" evidence="9">
    <location>
        <begin position="9"/>
        <end position="250"/>
    </location>
</feature>
<dbReference type="InterPro" id="IPR050095">
    <property type="entry name" value="ECF_ABC_transporter_ATP-bd"/>
</dbReference>
<organism evidence="10 11">
    <name type="scientific">Candidatus Limivivens intestinipullorum</name>
    <dbReference type="NCBI Taxonomy" id="2840858"/>
    <lineage>
        <taxon>Bacteria</taxon>
        <taxon>Bacillati</taxon>
        <taxon>Bacillota</taxon>
        <taxon>Clostridia</taxon>
        <taxon>Lachnospirales</taxon>
        <taxon>Lachnospiraceae</taxon>
        <taxon>Lachnospiraceae incertae sedis</taxon>
        <taxon>Candidatus Limivivens</taxon>
    </lineage>
</organism>
<dbReference type="Proteomes" id="UP000823935">
    <property type="component" value="Unassembled WGS sequence"/>
</dbReference>
<dbReference type="PROSITE" id="PS00211">
    <property type="entry name" value="ABC_TRANSPORTER_1"/>
    <property type="match status" value="1"/>
</dbReference>
<comment type="caution">
    <text evidence="10">The sequence shown here is derived from an EMBL/GenBank/DDBJ whole genome shotgun (WGS) entry which is preliminary data.</text>
</comment>
<evidence type="ECO:0000259" key="9">
    <source>
        <dbReference type="PROSITE" id="PS50893"/>
    </source>
</evidence>
<sequence length="559" mass="61806">MTAAMPLAVCASDLVFRYYEQGKRNILDHAGLKIPQGKITVLTGSSGCGKSTLGLVLGGLLPENGGVLESGSVSLFGTPLESLSPARRAGLFGMMFQNPDLQYCMDTLRREMLFCLENLQIPPEEMDERVRRTAAFFHMEKLLDRKLQTLSGGEKQKGILACLYAMESRCLFLDEPFANLDPASAGEILESLQALRDQGRTVLVIDHRLDYWLDCADEFQILGEGGRVLAQGITRDNLAEYRPLFLQEGIFYPEEKTPDTGRRRGVSPAANDLRADADDSRCAAKASGTAADGSRCAVKASGMASHASERPSDSSGAAVSSLAVDIRALARPGSVKKRLFRKPALEDGELLLADTRVSFAPGTITAILGSSGSGKTTFFLALLKQCPFSGEIRVEGKSLAEYRPKDLYAKVGIVFQNPANQFITQQVEEEILTSIRIWNPGLSQEALKEKAEAMLDLYGLKRYRNYSPYMLSQGQQRRLAVLSVLAGQQRILLLDEPTYGQDYRSSQAMMSQIREKAEKEKLTVLFTTHDEALAGQWAQRRLYLRNRRFRTEEEVHGNH</sequence>
<dbReference type="GO" id="GO:0016887">
    <property type="term" value="F:ATP hydrolysis activity"/>
    <property type="evidence" value="ECO:0007669"/>
    <property type="project" value="InterPro"/>
</dbReference>
<dbReference type="EMBL" id="DVIQ01000027">
    <property type="protein sequence ID" value="HIS31030.1"/>
    <property type="molecule type" value="Genomic_DNA"/>
</dbReference>
<dbReference type="GO" id="GO:0005524">
    <property type="term" value="F:ATP binding"/>
    <property type="evidence" value="ECO:0007669"/>
    <property type="project" value="UniProtKB-KW"/>
</dbReference>
<dbReference type="InterPro" id="IPR027417">
    <property type="entry name" value="P-loop_NTPase"/>
</dbReference>
<keyword evidence="5" id="KW-0547">Nucleotide-binding</keyword>
<keyword evidence="4" id="KW-1003">Cell membrane</keyword>
<evidence type="ECO:0000256" key="8">
    <source>
        <dbReference type="ARBA" id="ARBA00023136"/>
    </source>
</evidence>
<feature type="domain" description="ABC transporter" evidence="9">
    <location>
        <begin position="330"/>
        <end position="559"/>
    </location>
</feature>
<dbReference type="GO" id="GO:0043190">
    <property type="term" value="C:ATP-binding cassette (ABC) transporter complex"/>
    <property type="evidence" value="ECO:0007669"/>
    <property type="project" value="TreeGrafter"/>
</dbReference>
<dbReference type="Gene3D" id="3.40.50.300">
    <property type="entry name" value="P-loop containing nucleotide triphosphate hydrolases"/>
    <property type="match status" value="2"/>
</dbReference>
<keyword evidence="8" id="KW-0472">Membrane</keyword>
<evidence type="ECO:0000256" key="4">
    <source>
        <dbReference type="ARBA" id="ARBA00022475"/>
    </source>
</evidence>
<keyword evidence="7" id="KW-1278">Translocase</keyword>
<evidence type="ECO:0000256" key="3">
    <source>
        <dbReference type="ARBA" id="ARBA00022448"/>
    </source>
</evidence>
<dbReference type="PANTHER" id="PTHR43553:SF27">
    <property type="entry name" value="ENERGY-COUPLING FACTOR TRANSPORTER ATP-BINDING PROTEIN ECFA2"/>
    <property type="match status" value="1"/>
</dbReference>
<evidence type="ECO:0000256" key="2">
    <source>
        <dbReference type="ARBA" id="ARBA00005417"/>
    </source>
</evidence>
<dbReference type="Pfam" id="PF00005">
    <property type="entry name" value="ABC_tran"/>
    <property type="match status" value="2"/>
</dbReference>
<dbReference type="CDD" id="cd03225">
    <property type="entry name" value="ABC_cobalt_CbiO_domain1"/>
    <property type="match status" value="2"/>
</dbReference>
<evidence type="ECO:0000313" key="10">
    <source>
        <dbReference type="EMBL" id="HIS31030.1"/>
    </source>
</evidence>
<dbReference type="InterPro" id="IPR003593">
    <property type="entry name" value="AAA+_ATPase"/>
</dbReference>
<dbReference type="AlphaFoldDB" id="A0A9D1ERQ0"/>
<evidence type="ECO:0000256" key="6">
    <source>
        <dbReference type="ARBA" id="ARBA00022840"/>
    </source>
</evidence>
<evidence type="ECO:0000256" key="7">
    <source>
        <dbReference type="ARBA" id="ARBA00022967"/>
    </source>
</evidence>
<dbReference type="SMART" id="SM00382">
    <property type="entry name" value="AAA"/>
    <property type="match status" value="2"/>
</dbReference>
<reference evidence="10" key="2">
    <citation type="journal article" date="2021" name="PeerJ">
        <title>Extensive microbial diversity within the chicken gut microbiome revealed by metagenomics and culture.</title>
        <authorList>
            <person name="Gilroy R."/>
            <person name="Ravi A."/>
            <person name="Getino M."/>
            <person name="Pursley I."/>
            <person name="Horton D.L."/>
            <person name="Alikhan N.F."/>
            <person name="Baker D."/>
            <person name="Gharbi K."/>
            <person name="Hall N."/>
            <person name="Watson M."/>
            <person name="Adriaenssens E.M."/>
            <person name="Foster-Nyarko E."/>
            <person name="Jarju S."/>
            <person name="Secka A."/>
            <person name="Antonio M."/>
            <person name="Oren A."/>
            <person name="Chaudhuri R.R."/>
            <person name="La Ragione R."/>
            <person name="Hildebrand F."/>
            <person name="Pallen M.J."/>
        </authorList>
    </citation>
    <scope>NUCLEOTIDE SEQUENCE</scope>
    <source>
        <strain evidence="10">CHK190-19873</strain>
    </source>
</reference>
<dbReference type="PROSITE" id="PS50893">
    <property type="entry name" value="ABC_TRANSPORTER_2"/>
    <property type="match status" value="2"/>
</dbReference>
<dbReference type="GO" id="GO:0042626">
    <property type="term" value="F:ATPase-coupled transmembrane transporter activity"/>
    <property type="evidence" value="ECO:0007669"/>
    <property type="project" value="TreeGrafter"/>
</dbReference>